<dbReference type="EMBL" id="BARS01006565">
    <property type="protein sequence ID" value="GAF70406.1"/>
    <property type="molecule type" value="Genomic_DNA"/>
</dbReference>
<reference evidence="3" key="1">
    <citation type="journal article" date="2014" name="Front. Microbiol.">
        <title>High frequency of phylogenetically diverse reductive dehalogenase-homologous genes in deep subseafloor sedimentary metagenomes.</title>
        <authorList>
            <person name="Kawai M."/>
            <person name="Futagami T."/>
            <person name="Toyoda A."/>
            <person name="Takaki Y."/>
            <person name="Nishi S."/>
            <person name="Hori S."/>
            <person name="Arai W."/>
            <person name="Tsubouchi T."/>
            <person name="Morono Y."/>
            <person name="Uchiyama I."/>
            <person name="Ito T."/>
            <person name="Fujiyama A."/>
            <person name="Inagaki F."/>
            <person name="Takami H."/>
        </authorList>
    </citation>
    <scope>NUCLEOTIDE SEQUENCE</scope>
    <source>
        <strain evidence="3">Expedition CK06-06</strain>
    </source>
</reference>
<comment type="caution">
    <text evidence="3">The sequence shown here is derived from an EMBL/GenBank/DDBJ whole genome shotgun (WGS) entry which is preliminary data.</text>
</comment>
<protein>
    <submittedName>
        <fullName evidence="3">Uncharacterized protein</fullName>
    </submittedName>
</protein>
<dbReference type="InterPro" id="IPR026363">
    <property type="entry name" value="CxxC-x17-CxxC_dom"/>
</dbReference>
<dbReference type="NCBIfam" id="TIGR04272">
    <property type="entry name" value="cxxc_cxxc_Mbark"/>
    <property type="match status" value="1"/>
</dbReference>
<name>X0S590_9ZZZZ</name>
<sequence length="99" mass="11360">MSFQDKSIQCADCGTTFTFSADDQEFYQSKGYTNEPKRCPECRRARKSERDGTRSYGAPREMFPVTCAECGKSTEVPFQPRGDKPVYCSDCYRKVRPSR</sequence>
<organism evidence="3">
    <name type="scientific">marine sediment metagenome</name>
    <dbReference type="NCBI Taxonomy" id="412755"/>
    <lineage>
        <taxon>unclassified sequences</taxon>
        <taxon>metagenomes</taxon>
        <taxon>ecological metagenomes</taxon>
    </lineage>
</organism>
<evidence type="ECO:0000313" key="3">
    <source>
        <dbReference type="EMBL" id="GAF70406.1"/>
    </source>
</evidence>
<dbReference type="AlphaFoldDB" id="X0S590"/>
<dbReference type="Pfam" id="PF13451">
    <property type="entry name" value="zf_Tbcl"/>
    <property type="match status" value="1"/>
</dbReference>
<evidence type="ECO:0000259" key="1">
    <source>
        <dbReference type="Pfam" id="PF13451"/>
    </source>
</evidence>
<evidence type="ECO:0000259" key="2">
    <source>
        <dbReference type="Pfam" id="PF23477"/>
    </source>
</evidence>
<dbReference type="Pfam" id="PF23477">
    <property type="entry name" value="zf_Tbcl_2"/>
    <property type="match status" value="1"/>
</dbReference>
<proteinExistence type="predicted"/>
<dbReference type="InterPro" id="IPR025306">
    <property type="entry name" value="Zn-bnd_dom_prob"/>
</dbReference>
<gene>
    <name evidence="3" type="ORF">S01H1_12766</name>
</gene>
<feature type="domain" description="Probable zinc-binding" evidence="1">
    <location>
        <begin position="4"/>
        <end position="50"/>
    </location>
</feature>
<accession>X0S590</accession>
<feature type="domain" description="CxxC-x17-CxxC" evidence="2">
    <location>
        <begin position="60"/>
        <end position="95"/>
    </location>
</feature>